<dbReference type="Gene3D" id="3.20.80.10">
    <property type="entry name" value="Regulatory factor, effector binding domain"/>
    <property type="match status" value="1"/>
</dbReference>
<dbReference type="Pfam" id="PF06445">
    <property type="entry name" value="GyrI-like"/>
    <property type="match status" value="1"/>
</dbReference>
<dbReference type="PIRSF" id="PIRSF031644">
    <property type="entry name" value="UCP031644"/>
    <property type="match status" value="1"/>
</dbReference>
<sequence>MEKIDYKKKFKELYQPKGQPVVIDVPEMLFIQIDGRGNPNDENGAYKSAVETLYALSYAIKMMPKSGSIPANYFEYVVPPLEGLWWFSDGDEYDCNSKSKFNWTSMIRQPEFVTDSVFIAACDTVLRKKPHLDVSKAKLNSFTEGLCVQCMHYGSFDDESITLSNMKSFMTNNSLTSDINDLRRHHEIYLSDPRKTEKAKMKTVLRLPVKH</sequence>
<protein>
    <submittedName>
        <fullName evidence="2">Transcriptional regulator</fullName>
    </submittedName>
</protein>
<organism evidence="2 3">
    <name type="scientific">Lacrimispora algidixylanolytica</name>
    <dbReference type="NCBI Taxonomy" id="94868"/>
    <lineage>
        <taxon>Bacteria</taxon>
        <taxon>Bacillati</taxon>
        <taxon>Bacillota</taxon>
        <taxon>Clostridia</taxon>
        <taxon>Lachnospirales</taxon>
        <taxon>Lachnospiraceae</taxon>
        <taxon>Lacrimispora</taxon>
    </lineage>
</organism>
<accession>A0A419SYQ0</accession>
<evidence type="ECO:0000313" key="2">
    <source>
        <dbReference type="EMBL" id="RKD30289.1"/>
    </source>
</evidence>
<dbReference type="Proteomes" id="UP000284277">
    <property type="component" value="Unassembled WGS sequence"/>
</dbReference>
<keyword evidence="3" id="KW-1185">Reference proteome</keyword>
<dbReference type="AlphaFoldDB" id="A0A419SYQ0"/>
<reference evidence="2 3" key="1">
    <citation type="submission" date="2016-08" db="EMBL/GenBank/DDBJ databases">
        <title>A new outlook on sporulation: Clostridium algidixylanolyticum.</title>
        <authorList>
            <person name="Poppleton D.I."/>
            <person name="Gribaldo S."/>
        </authorList>
    </citation>
    <scope>NUCLEOTIDE SEQUENCE [LARGE SCALE GENOMIC DNA]</scope>
    <source>
        <strain evidence="2 3">SPL73</strain>
    </source>
</reference>
<evidence type="ECO:0000259" key="1">
    <source>
        <dbReference type="Pfam" id="PF06445"/>
    </source>
</evidence>
<dbReference type="OrthoDB" id="4772335at2"/>
<dbReference type="InterPro" id="IPR029442">
    <property type="entry name" value="GyrI-like"/>
</dbReference>
<dbReference type="InterPro" id="IPR008319">
    <property type="entry name" value="GyrI-like_CCH_Lin2189-like"/>
</dbReference>
<dbReference type="EMBL" id="MCIA01000031">
    <property type="protein sequence ID" value="RKD30289.1"/>
    <property type="molecule type" value="Genomic_DNA"/>
</dbReference>
<dbReference type="InterPro" id="IPR011256">
    <property type="entry name" value="Reg_factor_effector_dom_sf"/>
</dbReference>
<dbReference type="RefSeq" id="WP_120197812.1">
    <property type="nucleotide sequence ID" value="NZ_MCIA01000031.1"/>
</dbReference>
<comment type="caution">
    <text evidence="2">The sequence shown here is derived from an EMBL/GenBank/DDBJ whole genome shotgun (WGS) entry which is preliminary data.</text>
</comment>
<evidence type="ECO:0000313" key="3">
    <source>
        <dbReference type="Proteomes" id="UP000284277"/>
    </source>
</evidence>
<feature type="domain" description="GyrI-like small molecule binding" evidence="1">
    <location>
        <begin position="19"/>
        <end position="210"/>
    </location>
</feature>
<proteinExistence type="predicted"/>
<gene>
    <name evidence="2" type="ORF">BET01_06765</name>
</gene>
<name>A0A419SYQ0_9FIRM</name>